<reference evidence="9" key="4">
    <citation type="submission" date="2016-11" db="EMBL/GenBank/DDBJ databases">
        <authorList>
            <person name="Varghese N."/>
            <person name="Submissions S."/>
        </authorList>
    </citation>
    <scope>NUCLEOTIDE SEQUENCE</scope>
    <source>
        <strain evidence="9">DSM 1682</strain>
    </source>
</reference>
<comment type="similarity">
    <text evidence="6">Belongs to the binding-protein-dependent transport system permease family.</text>
</comment>
<dbReference type="PANTHER" id="PTHR30177:SF28">
    <property type="entry name" value="CHOLINE TRANSPORT SYSTEM PERMEASE PROTEIN OPUBB"/>
    <property type="match status" value="1"/>
</dbReference>
<keyword evidence="3 6" id="KW-0812">Transmembrane</keyword>
<dbReference type="PANTHER" id="PTHR30177">
    <property type="entry name" value="GLYCINE BETAINE/L-PROLINE TRANSPORT SYSTEM PERMEASE PROTEIN PROW"/>
    <property type="match status" value="1"/>
</dbReference>
<evidence type="ECO:0000256" key="3">
    <source>
        <dbReference type="ARBA" id="ARBA00022692"/>
    </source>
</evidence>
<dbReference type="GO" id="GO:0055085">
    <property type="term" value="P:transmembrane transport"/>
    <property type="evidence" value="ECO:0007669"/>
    <property type="project" value="InterPro"/>
</dbReference>
<name>A0A0X8VF41_ANAPI</name>
<dbReference type="OrthoDB" id="34174at2"/>
<evidence type="ECO:0000256" key="1">
    <source>
        <dbReference type="ARBA" id="ARBA00004141"/>
    </source>
</evidence>
<protein>
    <submittedName>
        <fullName evidence="8">Glycine betaine/carnitine/choline transport system permease protein OpuCB</fullName>
    </submittedName>
    <submittedName>
        <fullName evidence="9">Osmoprotectant transport system permease protein</fullName>
    </submittedName>
</protein>
<evidence type="ECO:0000256" key="2">
    <source>
        <dbReference type="ARBA" id="ARBA00022448"/>
    </source>
</evidence>
<keyword evidence="5 6" id="KW-0472">Membrane</keyword>
<reference evidence="10" key="2">
    <citation type="submission" date="2016-01" db="EMBL/GenBank/DDBJ databases">
        <authorList>
            <person name="Poehlein A."/>
            <person name="Schlien K."/>
            <person name="Gottschalk G."/>
            <person name="Buckel W."/>
            <person name="Daniel R."/>
        </authorList>
    </citation>
    <scope>NUCLEOTIDE SEQUENCE [LARGE SCALE GENOMIC DNA]</scope>
    <source>
        <strain evidence="10">X2</strain>
    </source>
</reference>
<keyword evidence="2 6" id="KW-0813">Transport</keyword>
<dbReference type="Pfam" id="PF00528">
    <property type="entry name" value="BPD_transp_1"/>
    <property type="match status" value="1"/>
</dbReference>
<dbReference type="GO" id="GO:0031460">
    <property type="term" value="P:glycine betaine transport"/>
    <property type="evidence" value="ECO:0007669"/>
    <property type="project" value="TreeGrafter"/>
</dbReference>
<reference evidence="8 10" key="1">
    <citation type="journal article" date="2016" name="Genome Announc.">
        <title>Complete Genome Sequence of the Amino Acid-Fermenting Clostridium propionicum X2 (DSM 1682).</title>
        <authorList>
            <person name="Poehlein A."/>
            <person name="Schlien K."/>
            <person name="Chowdhury N.P."/>
            <person name="Gottschalk G."/>
            <person name="Buckel W."/>
            <person name="Daniel R."/>
        </authorList>
    </citation>
    <scope>NUCLEOTIDE SEQUENCE [LARGE SCALE GENOMIC DNA]</scope>
    <source>
        <strain evidence="8 10">X2</strain>
    </source>
</reference>
<comment type="subcellular location">
    <subcellularLocation>
        <location evidence="6">Cell membrane</location>
        <topology evidence="6">Multi-pass membrane protein</topology>
    </subcellularLocation>
    <subcellularLocation>
        <location evidence="1">Membrane</location>
        <topology evidence="1">Multi-pass membrane protein</topology>
    </subcellularLocation>
</comment>
<dbReference type="EMBL" id="FQUA01000001">
    <property type="protein sequence ID" value="SHE33229.1"/>
    <property type="molecule type" value="Genomic_DNA"/>
</dbReference>
<sequence>MSYMEFFTKHSNEILKAVITHIELVLISVGIGVIVAVPMGILLTRHKAAAKYILSAAGVIQTIPGLVLLGIMLILMGIGKPPAIAALSLYAILPILSNTYTGILEVDRHCIEAARGIGMSGMQTLFKVELPLAMPAIIGGLRLSTVYIISWATLAGMIGAGGLGDMIWTGLSTYETKYILAGAIPAAIMALVANALIGFLQRAMTPRGLRLGR</sequence>
<dbReference type="InterPro" id="IPR000515">
    <property type="entry name" value="MetI-like"/>
</dbReference>
<accession>A0A0X8VF41</accession>
<dbReference type="EMBL" id="CP014223">
    <property type="protein sequence ID" value="AMJ42492.1"/>
    <property type="molecule type" value="Genomic_DNA"/>
</dbReference>
<evidence type="ECO:0000256" key="5">
    <source>
        <dbReference type="ARBA" id="ARBA00023136"/>
    </source>
</evidence>
<dbReference type="GO" id="GO:0005886">
    <property type="term" value="C:plasma membrane"/>
    <property type="evidence" value="ECO:0007669"/>
    <property type="project" value="UniProtKB-SubCell"/>
</dbReference>
<dbReference type="Proteomes" id="UP000068026">
    <property type="component" value="Chromosome"/>
</dbReference>
<dbReference type="FunFam" id="1.10.3720.10:FF:000001">
    <property type="entry name" value="Glycine betaine ABC transporter, permease"/>
    <property type="match status" value="1"/>
</dbReference>
<evidence type="ECO:0000313" key="11">
    <source>
        <dbReference type="Proteomes" id="UP000184204"/>
    </source>
</evidence>
<organism evidence="9 11">
    <name type="scientific">Anaerotignum propionicum DSM 1682</name>
    <dbReference type="NCBI Taxonomy" id="991789"/>
    <lineage>
        <taxon>Bacteria</taxon>
        <taxon>Bacillati</taxon>
        <taxon>Bacillota</taxon>
        <taxon>Clostridia</taxon>
        <taxon>Lachnospirales</taxon>
        <taxon>Anaerotignaceae</taxon>
        <taxon>Anaerotignum</taxon>
    </lineage>
</organism>
<feature type="transmembrane region" description="Helical" evidence="6">
    <location>
        <begin position="178"/>
        <end position="200"/>
    </location>
</feature>
<evidence type="ECO:0000256" key="6">
    <source>
        <dbReference type="RuleBase" id="RU363032"/>
    </source>
</evidence>
<proteinExistence type="inferred from homology"/>
<feature type="transmembrane region" description="Helical" evidence="6">
    <location>
        <begin position="84"/>
        <end position="103"/>
    </location>
</feature>
<gene>
    <name evidence="8" type="primary">opuCB</name>
    <name evidence="8" type="ORF">CPRO_29620</name>
    <name evidence="9" type="ORF">SAMN02745151_00425</name>
</gene>
<evidence type="ECO:0000313" key="10">
    <source>
        <dbReference type="Proteomes" id="UP000068026"/>
    </source>
</evidence>
<evidence type="ECO:0000259" key="7">
    <source>
        <dbReference type="PROSITE" id="PS50928"/>
    </source>
</evidence>
<dbReference type="SUPFAM" id="SSF161098">
    <property type="entry name" value="MetI-like"/>
    <property type="match status" value="1"/>
</dbReference>
<feature type="transmembrane region" description="Helical" evidence="6">
    <location>
        <begin position="52"/>
        <end position="78"/>
    </location>
</feature>
<dbReference type="RefSeq" id="WP_066053395.1">
    <property type="nucleotide sequence ID" value="NZ_CP014223.1"/>
</dbReference>
<keyword evidence="4 6" id="KW-1133">Transmembrane helix</keyword>
<dbReference type="Proteomes" id="UP000184204">
    <property type="component" value="Unassembled WGS sequence"/>
</dbReference>
<dbReference type="CDD" id="cd06261">
    <property type="entry name" value="TM_PBP2"/>
    <property type="match status" value="1"/>
</dbReference>
<dbReference type="InterPro" id="IPR051204">
    <property type="entry name" value="ABC_transp_perm/SBD"/>
</dbReference>
<dbReference type="AlphaFoldDB" id="A0A0X8VF41"/>
<feature type="transmembrane region" description="Helical" evidence="6">
    <location>
        <begin position="132"/>
        <end position="158"/>
    </location>
</feature>
<dbReference type="KEGG" id="cpro:CPRO_29620"/>
<keyword evidence="10" id="KW-1185">Reference proteome</keyword>
<evidence type="ECO:0000313" key="9">
    <source>
        <dbReference type="EMBL" id="SHE33229.1"/>
    </source>
</evidence>
<dbReference type="Gene3D" id="1.10.3720.10">
    <property type="entry name" value="MetI-like"/>
    <property type="match status" value="1"/>
</dbReference>
<reference evidence="11" key="3">
    <citation type="submission" date="2016-11" db="EMBL/GenBank/DDBJ databases">
        <authorList>
            <person name="Jaros S."/>
            <person name="Januszkiewicz K."/>
            <person name="Wedrychowicz H."/>
        </authorList>
    </citation>
    <scope>NUCLEOTIDE SEQUENCE [LARGE SCALE GENOMIC DNA]</scope>
    <source>
        <strain evidence="11">DSM 1682</strain>
    </source>
</reference>
<feature type="transmembrane region" description="Helical" evidence="6">
    <location>
        <begin position="20"/>
        <end position="43"/>
    </location>
</feature>
<feature type="domain" description="ABC transmembrane type-1" evidence="7">
    <location>
        <begin position="18"/>
        <end position="197"/>
    </location>
</feature>
<dbReference type="InterPro" id="IPR035906">
    <property type="entry name" value="MetI-like_sf"/>
</dbReference>
<evidence type="ECO:0000256" key="4">
    <source>
        <dbReference type="ARBA" id="ARBA00022989"/>
    </source>
</evidence>
<evidence type="ECO:0000313" key="8">
    <source>
        <dbReference type="EMBL" id="AMJ42492.1"/>
    </source>
</evidence>
<dbReference type="PROSITE" id="PS50928">
    <property type="entry name" value="ABC_TM1"/>
    <property type="match status" value="1"/>
</dbReference>